<dbReference type="Pfam" id="PF08172">
    <property type="entry name" value="CASP_C"/>
    <property type="match status" value="1"/>
</dbReference>
<dbReference type="GO" id="GO:0006891">
    <property type="term" value="P:intra-Golgi vesicle-mediated transport"/>
    <property type="evidence" value="ECO:0007669"/>
    <property type="project" value="InterPro"/>
</dbReference>
<accession>A0A7S1SKV6</accession>
<feature type="transmembrane region" description="Helical" evidence="2">
    <location>
        <begin position="120"/>
        <end position="141"/>
    </location>
</feature>
<reference evidence="4" key="1">
    <citation type="submission" date="2021-01" db="EMBL/GenBank/DDBJ databases">
        <authorList>
            <person name="Corre E."/>
            <person name="Pelletier E."/>
            <person name="Niang G."/>
            <person name="Scheremetjew M."/>
            <person name="Finn R."/>
            <person name="Kale V."/>
            <person name="Holt S."/>
            <person name="Cochrane G."/>
            <person name="Meng A."/>
            <person name="Brown T."/>
            <person name="Cohen L."/>
        </authorList>
    </citation>
    <scope>NUCLEOTIDE SEQUENCE</scope>
    <source>
        <strain evidence="4">PLY429</strain>
    </source>
</reference>
<feature type="domain" description="CASP C-terminal" evidence="3">
    <location>
        <begin position="1"/>
        <end position="145"/>
    </location>
</feature>
<evidence type="ECO:0000259" key="3">
    <source>
        <dbReference type="Pfam" id="PF08172"/>
    </source>
</evidence>
<keyword evidence="1" id="KW-0175">Coiled coil</keyword>
<dbReference type="PANTHER" id="PTHR14043:SF2">
    <property type="entry name" value="HOMEOBOX PROTEIN CUT"/>
    <property type="match status" value="1"/>
</dbReference>
<keyword evidence="2" id="KW-0812">Transmembrane</keyword>
<keyword evidence="2" id="KW-0472">Membrane</keyword>
<sequence>MVTVVCGQRDRFRKRCLELEEAVQRGVAEVLAAQNDLRAARADNVALVERMRYLQGYKGSGGHKREQAGDVESRYAAEYEEQLNPFAKFQEKQREGHRRRMSVADKAVLSAGSLILGSKYARAFAFFYTIVLHAMIFAVLFRMSHHTHNTHVKDELLASKDAFLQTARNSSGALP</sequence>
<name>A0A7S1SKV6_9CHLO</name>
<dbReference type="PANTHER" id="PTHR14043">
    <property type="entry name" value="CCAAT DISPLACEMENT PROTEIN-RELATED"/>
    <property type="match status" value="1"/>
</dbReference>
<evidence type="ECO:0000256" key="1">
    <source>
        <dbReference type="ARBA" id="ARBA00023054"/>
    </source>
</evidence>
<dbReference type="GO" id="GO:0000139">
    <property type="term" value="C:Golgi membrane"/>
    <property type="evidence" value="ECO:0007669"/>
    <property type="project" value="InterPro"/>
</dbReference>
<organism evidence="4">
    <name type="scientific">Tetraselmis chuii</name>
    <dbReference type="NCBI Taxonomy" id="63592"/>
    <lineage>
        <taxon>Eukaryota</taxon>
        <taxon>Viridiplantae</taxon>
        <taxon>Chlorophyta</taxon>
        <taxon>core chlorophytes</taxon>
        <taxon>Chlorodendrophyceae</taxon>
        <taxon>Chlorodendrales</taxon>
        <taxon>Chlorodendraceae</taxon>
        <taxon>Tetraselmis</taxon>
    </lineage>
</organism>
<keyword evidence="2" id="KW-1133">Transmembrane helix</keyword>
<protein>
    <recommendedName>
        <fullName evidence="3">CASP C-terminal domain-containing protein</fullName>
    </recommendedName>
</protein>
<dbReference type="EMBL" id="HBGG01008474">
    <property type="protein sequence ID" value="CAD9202028.1"/>
    <property type="molecule type" value="Transcribed_RNA"/>
</dbReference>
<evidence type="ECO:0000256" key="2">
    <source>
        <dbReference type="SAM" id="Phobius"/>
    </source>
</evidence>
<dbReference type="InterPro" id="IPR012955">
    <property type="entry name" value="CASP_C"/>
</dbReference>
<gene>
    <name evidence="4" type="ORF">TCHU04912_LOCUS4261</name>
</gene>
<dbReference type="AlphaFoldDB" id="A0A7S1SKV6"/>
<evidence type="ECO:0000313" key="4">
    <source>
        <dbReference type="EMBL" id="CAD9202028.1"/>
    </source>
</evidence>
<proteinExistence type="predicted"/>